<dbReference type="Gene3D" id="3.40.50.10350">
    <property type="entry name" value="Glycerate kinase, domain 1"/>
    <property type="match status" value="1"/>
</dbReference>
<dbReference type="InterPro" id="IPR018193">
    <property type="entry name" value="Glyc_kinase_flavodox-like_fold"/>
</dbReference>
<dbReference type="InterPro" id="IPR036129">
    <property type="entry name" value="Glycerate_kinase_sf"/>
</dbReference>
<dbReference type="InterPro" id="IPR004381">
    <property type="entry name" value="Glycerate_kinase"/>
</dbReference>
<dbReference type="InterPro" id="IPR018197">
    <property type="entry name" value="Glycerate_kinase_RE-like"/>
</dbReference>
<dbReference type="GO" id="GO:0008887">
    <property type="term" value="F:glycerate kinase activity"/>
    <property type="evidence" value="ECO:0007669"/>
    <property type="project" value="InterPro"/>
</dbReference>
<evidence type="ECO:0000256" key="2">
    <source>
        <dbReference type="ARBA" id="ARBA00022679"/>
    </source>
</evidence>
<reference evidence="4" key="1">
    <citation type="submission" date="2018-05" db="EMBL/GenBank/DDBJ databases">
        <authorList>
            <person name="Lanie J.A."/>
            <person name="Ng W.-L."/>
            <person name="Kazmierczak K.M."/>
            <person name="Andrzejewski T.M."/>
            <person name="Davidsen T.M."/>
            <person name="Wayne K.J."/>
            <person name="Tettelin H."/>
            <person name="Glass J.I."/>
            <person name="Rusch D."/>
            <person name="Podicherti R."/>
            <person name="Tsui H.-C.T."/>
            <person name="Winkler M.E."/>
        </authorList>
    </citation>
    <scope>NUCLEOTIDE SEQUENCE</scope>
</reference>
<dbReference type="Gene3D" id="3.90.1510.10">
    <property type="entry name" value="Glycerate kinase, domain 2"/>
    <property type="match status" value="1"/>
</dbReference>
<protein>
    <recommendedName>
        <fullName evidence="5">Glycerate kinase</fullName>
    </recommendedName>
</protein>
<dbReference type="SUPFAM" id="SSF110738">
    <property type="entry name" value="Glycerate kinase I"/>
    <property type="match status" value="1"/>
</dbReference>
<comment type="similarity">
    <text evidence="1">Belongs to the glycerate kinase type-1 family.</text>
</comment>
<evidence type="ECO:0000313" key="4">
    <source>
        <dbReference type="EMBL" id="SVD94143.1"/>
    </source>
</evidence>
<keyword evidence="3" id="KW-0418">Kinase</keyword>
<dbReference type="PANTHER" id="PTHR21599">
    <property type="entry name" value="GLYCERATE KINASE"/>
    <property type="match status" value="1"/>
</dbReference>
<proteinExistence type="inferred from homology"/>
<evidence type="ECO:0000256" key="1">
    <source>
        <dbReference type="ARBA" id="ARBA00006284"/>
    </source>
</evidence>
<dbReference type="Pfam" id="PF02595">
    <property type="entry name" value="Gly_kinase"/>
    <property type="match status" value="1"/>
</dbReference>
<dbReference type="GO" id="GO:0031388">
    <property type="term" value="P:organic acid phosphorylation"/>
    <property type="evidence" value="ECO:0007669"/>
    <property type="project" value="InterPro"/>
</dbReference>
<dbReference type="AlphaFoldDB" id="A0A382ZFF3"/>
<keyword evidence="2" id="KW-0808">Transferase</keyword>
<accession>A0A382ZFF3</accession>
<feature type="non-terminal residue" evidence="4">
    <location>
        <position position="148"/>
    </location>
</feature>
<organism evidence="4">
    <name type="scientific">marine metagenome</name>
    <dbReference type="NCBI Taxonomy" id="408172"/>
    <lineage>
        <taxon>unclassified sequences</taxon>
        <taxon>metagenomes</taxon>
        <taxon>ecological metagenomes</taxon>
    </lineage>
</organism>
<dbReference type="PANTHER" id="PTHR21599:SF0">
    <property type="entry name" value="GLYCERATE KINASE"/>
    <property type="match status" value="1"/>
</dbReference>
<sequence>MLENRVFPVHNPPVSLHVLIAPDKFKGTLTAPEAAKAIARGWRAVRPEDQLTQLPISDGGDGFGPLIANPLNALPITIPSKDAAGNEIEALIWQTVDHLTLIESANLIGMAILTEEQLSPFASDSSGLGLALQSDRIQNGSHCIIGIG</sequence>
<name>A0A382ZFF3_9ZZZZ</name>
<dbReference type="EMBL" id="UINC01183395">
    <property type="protein sequence ID" value="SVD94143.1"/>
    <property type="molecule type" value="Genomic_DNA"/>
</dbReference>
<evidence type="ECO:0008006" key="5">
    <source>
        <dbReference type="Google" id="ProtNLM"/>
    </source>
</evidence>
<gene>
    <name evidence="4" type="ORF">METZ01_LOCUS446997</name>
</gene>
<evidence type="ECO:0000256" key="3">
    <source>
        <dbReference type="ARBA" id="ARBA00022777"/>
    </source>
</evidence>